<evidence type="ECO:0000256" key="10">
    <source>
        <dbReference type="ARBA" id="ARBA00029552"/>
    </source>
</evidence>
<dbReference type="Proteomes" id="UP000007494">
    <property type="component" value="Chromosome VIIb"/>
</dbReference>
<evidence type="ECO:0000256" key="6">
    <source>
        <dbReference type="ARBA" id="ARBA00022846"/>
    </source>
</evidence>
<dbReference type="CDD" id="cd00200">
    <property type="entry name" value="WD40"/>
    <property type="match status" value="1"/>
</dbReference>
<evidence type="ECO:0000313" key="13">
    <source>
        <dbReference type="EMBL" id="CEL66994.1"/>
    </source>
</evidence>
<reference evidence="12" key="1">
    <citation type="submission" date="2011-02" db="EMBL/GenBank/DDBJ databases">
        <authorList>
            <person name="Aslett M."/>
        </authorList>
    </citation>
    <scope>NUCLEOTIDE SEQUENCE</scope>
    <source>
        <strain evidence="12">Liverpool</strain>
    </source>
</reference>
<evidence type="ECO:0000256" key="4">
    <source>
        <dbReference type="ARBA" id="ARBA00022574"/>
    </source>
</evidence>
<dbReference type="InterPro" id="IPR011047">
    <property type="entry name" value="Quinoprotein_ADH-like_sf"/>
</dbReference>
<dbReference type="VEuPathDB" id="ToxoDB:NCLIV_027990"/>
<evidence type="ECO:0000256" key="8">
    <source>
        <dbReference type="ARBA" id="ARBA00023273"/>
    </source>
</evidence>
<dbReference type="RefSeq" id="XP_003883042.1">
    <property type="nucleotide sequence ID" value="XM_003882993.1"/>
</dbReference>
<dbReference type="EMBL" id="LN714482">
    <property type="protein sequence ID" value="CEL66994.1"/>
    <property type="molecule type" value="Genomic_DNA"/>
</dbReference>
<organism evidence="12 14">
    <name type="scientific">Neospora caninum (strain Liverpool)</name>
    <dbReference type="NCBI Taxonomy" id="572307"/>
    <lineage>
        <taxon>Eukaryota</taxon>
        <taxon>Sar</taxon>
        <taxon>Alveolata</taxon>
        <taxon>Apicomplexa</taxon>
        <taxon>Conoidasida</taxon>
        <taxon>Coccidia</taxon>
        <taxon>Eucoccidiorida</taxon>
        <taxon>Eimeriorina</taxon>
        <taxon>Sarcocystidae</taxon>
        <taxon>Neospora</taxon>
    </lineage>
</organism>
<dbReference type="EMBL" id="FR823389">
    <property type="protein sequence ID" value="CBZ53010.1"/>
    <property type="molecule type" value="Genomic_DNA"/>
</dbReference>
<dbReference type="InParanoid" id="F0VH16"/>
<feature type="repeat" description="WD" evidence="11">
    <location>
        <begin position="402"/>
        <end position="434"/>
    </location>
</feature>
<dbReference type="SUPFAM" id="SSF50978">
    <property type="entry name" value="WD40 repeat-like"/>
    <property type="match status" value="1"/>
</dbReference>
<reference evidence="13" key="4">
    <citation type="journal article" date="2015" name="PLoS ONE">
        <title>Comprehensive Evaluation of Toxoplasma gondii VEG and Neospora caninum LIV Genomes with Tachyzoite Stage Transcriptome and Proteome Defines Novel Transcript Features.</title>
        <authorList>
            <person name="Ramaprasad A."/>
            <person name="Mourier T."/>
            <person name="Naeem R."/>
            <person name="Malas T.B."/>
            <person name="Moussa E."/>
            <person name="Panigrahi A."/>
            <person name="Vermont S.J."/>
            <person name="Otto T.D."/>
            <person name="Wastling J."/>
            <person name="Pain A."/>
        </authorList>
    </citation>
    <scope>NUCLEOTIDE SEQUENCE</scope>
    <source>
        <strain evidence="13">Liverpool</strain>
    </source>
</reference>
<dbReference type="AlphaFoldDB" id="F0VH16"/>
<feature type="repeat" description="WD" evidence="11">
    <location>
        <begin position="317"/>
        <end position="358"/>
    </location>
</feature>
<dbReference type="GeneID" id="13443119"/>
<dbReference type="InterPro" id="IPR015943">
    <property type="entry name" value="WD40/YVTN_repeat-like_dom_sf"/>
</dbReference>
<dbReference type="Pfam" id="PF00400">
    <property type="entry name" value="WD40"/>
    <property type="match status" value="5"/>
</dbReference>
<evidence type="ECO:0000313" key="14">
    <source>
        <dbReference type="Proteomes" id="UP000007494"/>
    </source>
</evidence>
<reference evidence="14" key="3">
    <citation type="journal article" date="2012" name="PLoS Pathog.">
        <title>Comparative genomics of the apicomplexan parasites Toxoplasma gondii and Neospora caninum: Coccidia differing in host range and transmission strategy.</title>
        <authorList>
            <person name="Reid A.J."/>
            <person name="Vermont S.J."/>
            <person name="Cotton J.A."/>
            <person name="Harris D."/>
            <person name="Hill-Cawthorne G.A."/>
            <person name="Konen-Waisman S."/>
            <person name="Latham S.M."/>
            <person name="Mourier T."/>
            <person name="Norton R."/>
            <person name="Quail M.A."/>
            <person name="Sanders M."/>
            <person name="Shanmugam D."/>
            <person name="Sohal A."/>
            <person name="Wasmuth J.D."/>
            <person name="Brunk B."/>
            <person name="Grigg M.E."/>
            <person name="Howard J.C."/>
            <person name="Parkinson J."/>
            <person name="Roos D.S."/>
            <person name="Trees A.J."/>
            <person name="Berriman M."/>
            <person name="Pain A."/>
            <person name="Wastling J.M."/>
        </authorList>
    </citation>
    <scope>NUCLEOTIDE SEQUENCE [LARGE SCALE GENOMIC DNA]</scope>
    <source>
        <strain evidence="14">Liverpool</strain>
    </source>
</reference>
<feature type="repeat" description="WD" evidence="11">
    <location>
        <begin position="446"/>
        <end position="487"/>
    </location>
</feature>
<feature type="repeat" description="WD" evidence="11">
    <location>
        <begin position="572"/>
        <end position="605"/>
    </location>
</feature>
<dbReference type="Gene3D" id="2.130.10.10">
    <property type="entry name" value="YVTN repeat-like/Quinoprotein amine dehydrogenase"/>
    <property type="match status" value="3"/>
</dbReference>
<dbReference type="SUPFAM" id="SSF50998">
    <property type="entry name" value="Quinoprotein alcohol dehydrogenase-like"/>
    <property type="match status" value="1"/>
</dbReference>
<dbReference type="InterPro" id="IPR050630">
    <property type="entry name" value="WD_repeat_EMAP"/>
</dbReference>
<dbReference type="eggNOG" id="KOG0266">
    <property type="taxonomic scope" value="Eukaryota"/>
</dbReference>
<evidence type="ECO:0000256" key="2">
    <source>
        <dbReference type="ARBA" id="ARBA00004496"/>
    </source>
</evidence>
<keyword evidence="8" id="KW-0966">Cell projection</keyword>
<dbReference type="InterPro" id="IPR019775">
    <property type="entry name" value="WD40_repeat_CS"/>
</dbReference>
<name>F0VH16_NEOCL</name>
<reference evidence="12" key="2">
    <citation type="submission" date="2011-03" db="EMBL/GenBank/DDBJ databases">
        <title>Comparative genomics and transcriptomics of Neospora caninum and Toxoplasma gondii.</title>
        <authorList>
            <person name="Reid A.J."/>
            <person name="Sohal A."/>
            <person name="Harris D."/>
            <person name="Quail M."/>
            <person name="Sanders M."/>
            <person name="Berriman M."/>
            <person name="Wastling J.M."/>
            <person name="Pain A."/>
        </authorList>
    </citation>
    <scope>NUCLEOTIDE SEQUENCE</scope>
    <source>
        <strain evidence="12">Liverpool</strain>
    </source>
</reference>
<evidence type="ECO:0000256" key="11">
    <source>
        <dbReference type="PROSITE-ProRule" id="PRU00221"/>
    </source>
</evidence>
<dbReference type="PROSITE" id="PS50082">
    <property type="entry name" value="WD_REPEATS_2"/>
    <property type="match status" value="5"/>
</dbReference>
<keyword evidence="6" id="KW-0282">Flagellum</keyword>
<accession>F0VH16</accession>
<feature type="repeat" description="WD" evidence="11">
    <location>
        <begin position="530"/>
        <end position="571"/>
    </location>
</feature>
<dbReference type="PANTHER" id="PTHR13720:SF14">
    <property type="entry name" value="CILIA- AND FLAGELLA-ASSOCIATED PROTEIN 52"/>
    <property type="match status" value="1"/>
</dbReference>
<comment type="subcellular location">
    <subcellularLocation>
        <location evidence="1">Cell projection</location>
        <location evidence="1">Cilium</location>
        <location evidence="1">Flagellum</location>
    </subcellularLocation>
    <subcellularLocation>
        <location evidence="2">Cytoplasm</location>
    </subcellularLocation>
</comment>
<dbReference type="FunFam" id="2.130.10.10:FF:001320">
    <property type="entry name" value="Predicted protein"/>
    <property type="match status" value="1"/>
</dbReference>
<protein>
    <recommendedName>
        <fullName evidence="10">Cilia- and flagella-associated protein 52</fullName>
    </recommendedName>
</protein>
<evidence type="ECO:0000256" key="5">
    <source>
        <dbReference type="ARBA" id="ARBA00022737"/>
    </source>
</evidence>
<dbReference type="InterPro" id="IPR036322">
    <property type="entry name" value="WD40_repeat_dom_sf"/>
</dbReference>
<dbReference type="FunCoup" id="F0VH16">
    <property type="interactions" value="5"/>
</dbReference>
<dbReference type="SMART" id="SM00320">
    <property type="entry name" value="WD40"/>
    <property type="match status" value="11"/>
</dbReference>
<evidence type="ECO:0000313" key="12">
    <source>
        <dbReference type="EMBL" id="CBZ53010.1"/>
    </source>
</evidence>
<comment type="similarity">
    <text evidence="9">Belongs to the CFAP52 family.</text>
</comment>
<evidence type="ECO:0000256" key="9">
    <source>
        <dbReference type="ARBA" id="ARBA00029456"/>
    </source>
</evidence>
<dbReference type="OMA" id="RIMVYNF"/>
<dbReference type="GO" id="GO:0005930">
    <property type="term" value="C:axoneme"/>
    <property type="evidence" value="ECO:0007669"/>
    <property type="project" value="UniProtKB-ARBA"/>
</dbReference>
<dbReference type="PANTHER" id="PTHR13720">
    <property type="entry name" value="WD-40 REPEAT PROTEIN"/>
    <property type="match status" value="1"/>
</dbReference>
<evidence type="ECO:0000256" key="7">
    <source>
        <dbReference type="ARBA" id="ARBA00023069"/>
    </source>
</evidence>
<evidence type="ECO:0000256" key="1">
    <source>
        <dbReference type="ARBA" id="ARBA00004230"/>
    </source>
</evidence>
<keyword evidence="5" id="KW-0677">Repeat</keyword>
<dbReference type="GO" id="GO:0031514">
    <property type="term" value="C:motile cilium"/>
    <property type="evidence" value="ECO:0007669"/>
    <property type="project" value="UniProtKB-SubCell"/>
</dbReference>
<evidence type="ECO:0000256" key="3">
    <source>
        <dbReference type="ARBA" id="ARBA00022490"/>
    </source>
</evidence>
<dbReference type="PROSITE" id="PS00678">
    <property type="entry name" value="WD_REPEATS_1"/>
    <property type="match status" value="1"/>
</dbReference>
<sequence length="620" mass="67906">MSEPCEKDLQLKAVVGFSGTVPNGLILHPDPSYLICGLGSAVVIRNVKTKSQKFLQGHDNKINCIALSPSGRFIASGQRTHKGFLADVIIWDFVQGKELHRLRWVSFDLEFSKDESYLATLGGQDDNSLVIWNVADAKAICGTTAAADTALCVKFFNNTETFLLTAGYYHVRIWQLDVKNKKLRLHECQLGKLQRIAQCVLITPDDSLAYCGTQSGDLLEISLSHGLFKRSGPAKGVFPQGITCSARLPDGDMLVGTGEGVLAKIEADSLATKGTCQVLGAVTSIALAPDHQHCFVGTKVGNIYWVDVASLTPDIRYTCHVDRINCVTFPRDLSELFATASMNEIRLWNARTYQELLRIHLPLLECYSVAFMQDGASIISGWSDGKVRAFLPQSGRLLYAIHDAHKDGVTAIVGTQDSKRILSGGIAGTVRVWSTGERTQKMLASLKEHRSRIWSLQLRKNDMHAVSAAADGSIIVWDLGTYTSVISLVENTIFKSVVYHPDEIQLLATGSDRKVHFLDTFDGGKIRVIEAADKGETNCLAITKDGNYFCSGGDDKLLRLWDYESGEPLYSGIAHTDSITCCCISPDQSTLVSTGQEGAIFVWEIPEEIRGPPRSDAEDP</sequence>
<gene>
    <name evidence="13" type="ORF">BN1204_027990</name>
    <name evidence="12" type="ORF">NCLIV_027990</name>
</gene>
<keyword evidence="14" id="KW-1185">Reference proteome</keyword>
<dbReference type="InterPro" id="IPR001680">
    <property type="entry name" value="WD40_rpt"/>
</dbReference>
<keyword evidence="4 11" id="KW-0853">WD repeat</keyword>
<keyword evidence="3" id="KW-0963">Cytoplasm</keyword>
<dbReference type="PROSITE" id="PS50294">
    <property type="entry name" value="WD_REPEATS_REGION"/>
    <property type="match status" value="2"/>
</dbReference>
<proteinExistence type="inferred from homology"/>
<keyword evidence="7" id="KW-0969">Cilium</keyword>
<dbReference type="OrthoDB" id="6252103at2759"/>